<accession>A0ABN5PUG6</accession>
<dbReference type="InterPro" id="IPR012332">
    <property type="entry name" value="Autotransporter_pectin_lyase_C"/>
</dbReference>
<proteinExistence type="predicted"/>
<protein>
    <submittedName>
        <fullName evidence="1">Uncharacterized protein</fullName>
    </submittedName>
</protein>
<name>A0ABN5PUG6_9ACTO</name>
<reference evidence="1 2" key="1">
    <citation type="submission" date="2018-09" db="EMBL/GenBank/DDBJ databases">
        <authorList>
            <person name="Li J."/>
        </authorList>
    </citation>
    <scope>NUCLEOTIDE SEQUENCE [LARGE SCALE GENOMIC DNA]</scope>
    <source>
        <strain evidence="1 2">2129</strain>
    </source>
</reference>
<dbReference type="Proteomes" id="UP000273001">
    <property type="component" value="Chromosome"/>
</dbReference>
<evidence type="ECO:0000313" key="1">
    <source>
        <dbReference type="EMBL" id="AYD90696.1"/>
    </source>
</evidence>
<evidence type="ECO:0000313" key="2">
    <source>
        <dbReference type="Proteomes" id="UP000273001"/>
    </source>
</evidence>
<organism evidence="1 2">
    <name type="scientific">Actinomyces lilanjuaniae</name>
    <dbReference type="NCBI Taxonomy" id="2321394"/>
    <lineage>
        <taxon>Bacteria</taxon>
        <taxon>Bacillati</taxon>
        <taxon>Actinomycetota</taxon>
        <taxon>Actinomycetes</taxon>
        <taxon>Actinomycetales</taxon>
        <taxon>Actinomycetaceae</taxon>
        <taxon>Actinomyces</taxon>
    </lineage>
</organism>
<dbReference type="Gene3D" id="2.160.20.20">
    <property type="match status" value="1"/>
</dbReference>
<gene>
    <name evidence="1" type="ORF">D5R93_00195</name>
</gene>
<keyword evidence="2" id="KW-1185">Reference proteome</keyword>
<dbReference type="EMBL" id="CP032514">
    <property type="protein sequence ID" value="AYD90696.1"/>
    <property type="molecule type" value="Genomic_DNA"/>
</dbReference>
<sequence length="355" mass="34986">MSAGSWSGTVGDRTVDLAGAYLVDGTQATIDGGTWESTEPDQAVFLVVNGGSLTLTNAAVTKSGDATSSNDRGVDDAYSFYGLNSAVVVVGEDSSATVAETTIETTSSGSNAVVATDSAQVSVTACAITTTGESARGLHATYQGTITGSDLTIDTTGAHCAAVATDRGNGTVTVEGTNTFTTAGDGSPLIYSTGAITVSGLTGQATGAQAVVVEGRNQATVSGSTLTTGSTRAGVMLYQSMSGDAADADAATEVSALEMSDVELTCTQDVPVLYVTNTTAEATLTSCTLSTPGGLATAEEDRWGQSGSNGGTLTLTLDDTVSDGALTAGDTSSITVTVTNGGQATGTTSGEVSVG</sequence>